<evidence type="ECO:0000256" key="3">
    <source>
        <dbReference type="ARBA" id="ARBA00007456"/>
    </source>
</evidence>
<dbReference type="CDD" id="cd02241">
    <property type="entry name" value="cupin_OxOx"/>
    <property type="match status" value="1"/>
</dbReference>
<feature type="binding site" evidence="10">
    <location>
        <position position="106"/>
    </location>
    <ligand>
        <name>oxalate</name>
        <dbReference type="ChEBI" id="CHEBI:30623"/>
    </ligand>
</feature>
<keyword evidence="7 12" id="KW-1015">Disulfide bond</keyword>
<sequence length="217" mass="23239">MVTSQIAFSAFVALSFSMLALAFDLSPLQDFCVADTSRPVLMNGLSCKDPKTVTADDFFLSGFHIPSNTSNQIGSAVKPVTVSELAGLNTFGISLIRVDYAPKGVNPLHTHPRASEILTVVEGSLEVGFITSSPENRRITKVLRKGDVFVFPVGLVHYQKNVGDGNAVAIAALSSQNPGVIIISSAVFGSNPEMSEDVLAKSFQLDKNVINYLQTKF</sequence>
<evidence type="ECO:0000256" key="11">
    <source>
        <dbReference type="PIRSR" id="PIRSR601929-2"/>
    </source>
</evidence>
<feature type="binding site" evidence="10">
    <location>
        <position position="116"/>
    </location>
    <ligand>
        <name>oxalate</name>
        <dbReference type="ChEBI" id="CHEBI:30623"/>
    </ligand>
</feature>
<keyword evidence="4 13" id="KW-0052">Apoplast</keyword>
<evidence type="ECO:0000256" key="12">
    <source>
        <dbReference type="PIRSR" id="PIRSR601929-3"/>
    </source>
</evidence>
<feature type="binding site" evidence="11">
    <location>
        <position position="157"/>
    </location>
    <ligand>
        <name>Mn(2+)</name>
        <dbReference type="ChEBI" id="CHEBI:29035"/>
    </ligand>
</feature>
<proteinExistence type="inferred from homology"/>
<keyword evidence="5 13" id="KW-0964">Secreted</keyword>
<protein>
    <recommendedName>
        <fullName evidence="13">Germin-like protein</fullName>
    </recommendedName>
</protein>
<dbReference type="PRINTS" id="PR00325">
    <property type="entry name" value="GERMIN"/>
</dbReference>
<keyword evidence="6 10" id="KW-0479">Metal-binding</keyword>
<comment type="similarity">
    <text evidence="3 13">Belongs to the germin family.</text>
</comment>
<evidence type="ECO:0000256" key="13">
    <source>
        <dbReference type="RuleBase" id="RU366015"/>
    </source>
</evidence>
<feature type="signal peptide" evidence="13">
    <location>
        <begin position="1"/>
        <end position="22"/>
    </location>
</feature>
<evidence type="ECO:0000256" key="7">
    <source>
        <dbReference type="ARBA" id="ARBA00023157"/>
    </source>
</evidence>
<name>A0A7J6G2D3_CANSA</name>
<evidence type="ECO:0000256" key="1">
    <source>
        <dbReference type="ARBA" id="ARBA00003629"/>
    </source>
</evidence>
<feature type="chain" id="PRO_5029933911" description="Germin-like protein" evidence="13">
    <location>
        <begin position="23"/>
        <end position="217"/>
    </location>
</feature>
<dbReference type="EMBL" id="JAATIP010000083">
    <property type="protein sequence ID" value="KAF4376942.1"/>
    <property type="molecule type" value="Genomic_DNA"/>
</dbReference>
<accession>A0A7J6G2D3</accession>
<feature type="binding site" evidence="11">
    <location>
        <position position="116"/>
    </location>
    <ligand>
        <name>Mn(2+)</name>
        <dbReference type="ChEBI" id="CHEBI:29035"/>
    </ligand>
</feature>
<dbReference type="InterPro" id="IPR001929">
    <property type="entry name" value="Germin"/>
</dbReference>
<dbReference type="InterPro" id="IPR014710">
    <property type="entry name" value="RmlC-like_jellyroll"/>
</dbReference>
<feature type="binding site" evidence="11">
    <location>
        <position position="109"/>
    </location>
    <ligand>
        <name>Mn(2+)</name>
        <dbReference type="ChEBI" id="CHEBI:29035"/>
    </ligand>
</feature>
<keyword evidence="8" id="KW-0325">Glycoprotein</keyword>
<dbReference type="GO" id="GO:0048046">
    <property type="term" value="C:apoplast"/>
    <property type="evidence" value="ECO:0007669"/>
    <property type="project" value="UniProtKB-SubCell"/>
</dbReference>
<dbReference type="SMART" id="SM00835">
    <property type="entry name" value="Cupin_1"/>
    <property type="match status" value="1"/>
</dbReference>
<gene>
    <name evidence="15" type="ORF">F8388_022658</name>
</gene>
<evidence type="ECO:0000256" key="9">
    <source>
        <dbReference type="ARBA" id="ARBA00023211"/>
    </source>
</evidence>
<dbReference type="InterPro" id="IPR011051">
    <property type="entry name" value="RmlC_Cupin_sf"/>
</dbReference>
<dbReference type="AlphaFoldDB" id="A0A7J6G2D3"/>
<dbReference type="InterPro" id="IPR019780">
    <property type="entry name" value="Germin_Mn-BS"/>
</dbReference>
<reference evidence="15 16" key="1">
    <citation type="journal article" date="2020" name="bioRxiv">
        <title>Sequence and annotation of 42 cannabis genomes reveals extensive copy number variation in cannabinoid synthesis and pathogen resistance genes.</title>
        <authorList>
            <person name="Mckernan K.J."/>
            <person name="Helbert Y."/>
            <person name="Kane L.T."/>
            <person name="Ebling H."/>
            <person name="Zhang L."/>
            <person name="Liu B."/>
            <person name="Eaton Z."/>
            <person name="Mclaughlin S."/>
            <person name="Kingan S."/>
            <person name="Baybayan P."/>
            <person name="Concepcion G."/>
            <person name="Jordan M."/>
            <person name="Riva A."/>
            <person name="Barbazuk W."/>
            <person name="Harkins T."/>
        </authorList>
    </citation>
    <scope>NUCLEOTIDE SEQUENCE [LARGE SCALE GENOMIC DNA]</scope>
    <source>
        <strain evidence="16">cv. Jamaican Lion 4</strain>
        <tissue evidence="15">Leaf</tissue>
    </source>
</reference>
<comment type="subcellular location">
    <subcellularLocation>
        <location evidence="2 13">Secreted</location>
        <location evidence="2 13">Extracellular space</location>
        <location evidence="2 13">Apoplast</location>
    </subcellularLocation>
</comment>
<evidence type="ECO:0000313" key="16">
    <source>
        <dbReference type="Proteomes" id="UP000525078"/>
    </source>
</evidence>
<comment type="function">
    <text evidence="1">May play a role in plant defense. Probably has no oxalate oxidase activity even if the active site is conserved.</text>
</comment>
<feature type="binding site" evidence="10">
    <location>
        <position position="111"/>
    </location>
    <ligand>
        <name>oxalate</name>
        <dbReference type="ChEBI" id="CHEBI:30623"/>
    </ligand>
</feature>
<dbReference type="FunFam" id="2.60.120.10:FF:000005">
    <property type="entry name" value="Germin-like protein subfamily 1 member 8"/>
    <property type="match status" value="1"/>
</dbReference>
<dbReference type="PANTHER" id="PTHR31238">
    <property type="entry name" value="GERMIN-LIKE PROTEIN SUBFAMILY 3 MEMBER 3"/>
    <property type="match status" value="1"/>
</dbReference>
<evidence type="ECO:0000256" key="5">
    <source>
        <dbReference type="ARBA" id="ARBA00022525"/>
    </source>
</evidence>
<evidence type="ECO:0000256" key="6">
    <source>
        <dbReference type="ARBA" id="ARBA00022723"/>
    </source>
</evidence>
<comment type="caution">
    <text evidence="15">The sequence shown here is derived from an EMBL/GenBank/DDBJ whole genome shotgun (WGS) entry which is preliminary data.</text>
</comment>
<evidence type="ECO:0000256" key="10">
    <source>
        <dbReference type="PIRSR" id="PIRSR601929-1"/>
    </source>
</evidence>
<organism evidence="15 16">
    <name type="scientific">Cannabis sativa</name>
    <name type="common">Hemp</name>
    <name type="synonym">Marijuana</name>
    <dbReference type="NCBI Taxonomy" id="3483"/>
    <lineage>
        <taxon>Eukaryota</taxon>
        <taxon>Viridiplantae</taxon>
        <taxon>Streptophyta</taxon>
        <taxon>Embryophyta</taxon>
        <taxon>Tracheophyta</taxon>
        <taxon>Spermatophyta</taxon>
        <taxon>Magnoliopsida</taxon>
        <taxon>eudicotyledons</taxon>
        <taxon>Gunneridae</taxon>
        <taxon>Pentapetalae</taxon>
        <taxon>rosids</taxon>
        <taxon>fabids</taxon>
        <taxon>Rosales</taxon>
        <taxon>Cannabaceae</taxon>
        <taxon>Cannabis</taxon>
    </lineage>
</organism>
<dbReference type="PROSITE" id="PS00725">
    <property type="entry name" value="GERMIN"/>
    <property type="match status" value="1"/>
</dbReference>
<dbReference type="Pfam" id="PF00190">
    <property type="entry name" value="Cupin_1"/>
    <property type="match status" value="1"/>
</dbReference>
<dbReference type="Proteomes" id="UP000525078">
    <property type="component" value="Unassembled WGS sequence"/>
</dbReference>
<evidence type="ECO:0000256" key="8">
    <source>
        <dbReference type="ARBA" id="ARBA00023180"/>
    </source>
</evidence>
<keyword evidence="13" id="KW-0732">Signal</keyword>
<dbReference type="Gene3D" id="2.60.120.10">
    <property type="entry name" value="Jelly Rolls"/>
    <property type="match status" value="1"/>
</dbReference>
<dbReference type="SUPFAM" id="SSF51182">
    <property type="entry name" value="RmlC-like cupins"/>
    <property type="match status" value="1"/>
</dbReference>
<feature type="binding site" evidence="11">
    <location>
        <position position="111"/>
    </location>
    <ligand>
        <name>Mn(2+)</name>
        <dbReference type="ChEBI" id="CHEBI:29035"/>
    </ligand>
</feature>
<dbReference type="InterPro" id="IPR006045">
    <property type="entry name" value="Cupin_1"/>
</dbReference>
<dbReference type="GO" id="GO:0030145">
    <property type="term" value="F:manganese ion binding"/>
    <property type="evidence" value="ECO:0007669"/>
    <property type="project" value="UniProtKB-UniRule"/>
</dbReference>
<evidence type="ECO:0000313" key="15">
    <source>
        <dbReference type="EMBL" id="KAF4376942.1"/>
    </source>
</evidence>
<feature type="domain" description="Cupin type-1" evidence="14">
    <location>
        <begin position="61"/>
        <end position="211"/>
    </location>
</feature>
<evidence type="ECO:0000259" key="14">
    <source>
        <dbReference type="SMART" id="SM00835"/>
    </source>
</evidence>
<evidence type="ECO:0000256" key="4">
    <source>
        <dbReference type="ARBA" id="ARBA00022523"/>
    </source>
</evidence>
<evidence type="ECO:0000256" key="2">
    <source>
        <dbReference type="ARBA" id="ARBA00004271"/>
    </source>
</evidence>
<keyword evidence="9 10" id="KW-0464">Manganese</keyword>
<feature type="disulfide bond" evidence="12">
    <location>
        <begin position="32"/>
        <end position="47"/>
    </location>
</feature>